<dbReference type="EMBL" id="KJ626291">
    <property type="protein sequence ID" value="AIT55858.1"/>
    <property type="molecule type" value="Genomic_DNA"/>
</dbReference>
<name>A0A097I4X2_9ADEN</name>
<evidence type="ECO:0000313" key="3">
    <source>
        <dbReference type="Proteomes" id="UP000174485"/>
    </source>
</evidence>
<accession>A0A097I4X2</accession>
<organism evidence="1 2">
    <name type="scientific">Human mastadenovirus D</name>
    <dbReference type="NCBI Taxonomy" id="130310"/>
    <lineage>
        <taxon>Viruses</taxon>
        <taxon>Varidnaviria</taxon>
        <taxon>Bamfordvirae</taxon>
        <taxon>Preplasmiviricota</taxon>
        <taxon>Polisuviricotina</taxon>
        <taxon>Pharingeaviricetes</taxon>
        <taxon>Rowavirales</taxon>
        <taxon>Adenoviridae</taxon>
        <taxon>Mastadenovirus</taxon>
        <taxon>Mastadenovirus dominans</taxon>
    </lineage>
</organism>
<dbReference type="Proteomes" id="UP000140830">
    <property type="component" value="Genome"/>
</dbReference>
<proteinExistence type="predicted"/>
<dbReference type="Proteomes" id="UP000174485">
    <property type="component" value="Segment"/>
</dbReference>
<sequence length="151" mass="17008">MCCWLYPAPRVSSPLGYDLDSRGNKNFKKMYVSVPVPRYPGLGESSDGERVRALDPALPLFIPGLPAVSGGRHPAGRVVQESHLRVHVQPALSLVPSDCEQRHAQRDHVYGQCVHEGQASDILPHLVRWSRGFHHPQHEFWLEHPELWAAE</sequence>
<protein>
    <submittedName>
        <fullName evidence="1">Orf 5</fullName>
    </submittedName>
</protein>
<evidence type="ECO:0000313" key="2">
    <source>
        <dbReference type="Proteomes" id="UP000140830"/>
    </source>
</evidence>
<reference evidence="2 3" key="1">
    <citation type="journal article" date="2014" name="J. Clin. Virol.">
        <title>Identification of a novel intertypic recombinant species D human adenovirus in a pediatric stem cell transplant recipient.</title>
        <authorList>
            <person name="Kajon A.E."/>
            <person name="Lamson D."/>
            <person name="Shudt M."/>
            <person name="Oikonomopoulou Z."/>
            <person name="Fisher B."/>
            <person name="Klieger S."/>
            <person name="St George K."/>
            <person name="Hodinka R.L."/>
        </authorList>
    </citation>
    <scope>NUCLEOTIDE SEQUENCE [LARGE SCALE GENOMIC DNA]</scope>
    <source>
        <strain evidence="1">Human/USA/CHOP-LRRI/2010/P20H20F15/42</strain>
    </source>
</reference>
<dbReference type="EMBL" id="KJ626292">
    <property type="protein sequence ID" value="AIT55898.1"/>
    <property type="molecule type" value="Genomic_DNA"/>
</dbReference>
<gene>
    <name evidence="1" type="primary">E4</name>
</gene>
<evidence type="ECO:0000313" key="1">
    <source>
        <dbReference type="EMBL" id="AIT55898.1"/>
    </source>
</evidence>